<dbReference type="InterPro" id="IPR027417">
    <property type="entry name" value="P-loop_NTPase"/>
</dbReference>
<dbReference type="Gene3D" id="3.40.50.300">
    <property type="entry name" value="P-loop containing nucleotide triphosphate hydrolases"/>
    <property type="match status" value="1"/>
</dbReference>
<comment type="caution">
    <text evidence="1">The sequence shown here is derived from an EMBL/GenBank/DDBJ whole genome shotgun (WGS) entry which is preliminary data.</text>
</comment>
<dbReference type="Pfam" id="PF13189">
    <property type="entry name" value="Cytidylate_kin2"/>
    <property type="match status" value="1"/>
</dbReference>
<sequence>MRYRYVAIEREYGSGGTEIARKLAEECGIPCYGREILETVAKEHQVSSETLEAYEERATNSFLYSIYLMSQVPMGETNLNSREGNLYLAEQRCIRRYAGEGPAVFLGHCAAAALRDKESVLKVFIGADMEFRKQRSCQEYHLTEKQAEENIRRFDKKRSVYFEANTARKWRDNTCYDLILNSGMLGIDGCVAALKGILLL</sequence>
<name>A0A9D1WJD6_9FIRM</name>
<evidence type="ECO:0000313" key="2">
    <source>
        <dbReference type="Proteomes" id="UP000886817"/>
    </source>
</evidence>
<dbReference type="GO" id="GO:0016301">
    <property type="term" value="F:kinase activity"/>
    <property type="evidence" value="ECO:0007669"/>
    <property type="project" value="UniProtKB-KW"/>
</dbReference>
<reference evidence="1" key="1">
    <citation type="journal article" date="2021" name="PeerJ">
        <title>Extensive microbial diversity within the chicken gut microbiome revealed by metagenomics and culture.</title>
        <authorList>
            <person name="Gilroy R."/>
            <person name="Ravi A."/>
            <person name="Getino M."/>
            <person name="Pursley I."/>
            <person name="Horton D.L."/>
            <person name="Alikhan N.F."/>
            <person name="Baker D."/>
            <person name="Gharbi K."/>
            <person name="Hall N."/>
            <person name="Watson M."/>
            <person name="Adriaenssens E.M."/>
            <person name="Foster-Nyarko E."/>
            <person name="Jarju S."/>
            <person name="Secka A."/>
            <person name="Antonio M."/>
            <person name="Oren A."/>
            <person name="Chaudhuri R.R."/>
            <person name="La Ragione R."/>
            <person name="Hildebrand F."/>
            <person name="Pallen M.J."/>
        </authorList>
    </citation>
    <scope>NUCLEOTIDE SEQUENCE</scope>
    <source>
        <strain evidence="1">ChiSjej1B19-8411</strain>
    </source>
</reference>
<dbReference type="SUPFAM" id="SSF52540">
    <property type="entry name" value="P-loop containing nucleoside triphosphate hydrolases"/>
    <property type="match status" value="1"/>
</dbReference>
<gene>
    <name evidence="1" type="ORF">IAA45_09915</name>
</gene>
<evidence type="ECO:0000313" key="1">
    <source>
        <dbReference type="EMBL" id="HIX60013.1"/>
    </source>
</evidence>
<reference evidence="1" key="2">
    <citation type="submission" date="2021-04" db="EMBL/GenBank/DDBJ databases">
        <authorList>
            <person name="Gilroy R."/>
        </authorList>
    </citation>
    <scope>NUCLEOTIDE SEQUENCE</scope>
    <source>
        <strain evidence="1">ChiSjej1B19-8411</strain>
    </source>
</reference>
<dbReference type="AlphaFoldDB" id="A0A9D1WJD6"/>
<dbReference type="EMBL" id="DXEX01000210">
    <property type="protein sequence ID" value="HIX60013.1"/>
    <property type="molecule type" value="Genomic_DNA"/>
</dbReference>
<proteinExistence type="predicted"/>
<protein>
    <submittedName>
        <fullName evidence="1">Cytidylate kinase-like family protein</fullName>
    </submittedName>
</protein>
<keyword evidence="1" id="KW-0808">Transferase</keyword>
<dbReference type="Proteomes" id="UP000886817">
    <property type="component" value="Unassembled WGS sequence"/>
</dbReference>
<accession>A0A9D1WJD6</accession>
<organism evidence="1 2">
    <name type="scientific">Candidatus Blautia gallistercoris</name>
    <dbReference type="NCBI Taxonomy" id="2838490"/>
    <lineage>
        <taxon>Bacteria</taxon>
        <taxon>Bacillati</taxon>
        <taxon>Bacillota</taxon>
        <taxon>Clostridia</taxon>
        <taxon>Lachnospirales</taxon>
        <taxon>Lachnospiraceae</taxon>
        <taxon>Blautia</taxon>
    </lineage>
</organism>
<keyword evidence="1" id="KW-0418">Kinase</keyword>